<gene>
    <name evidence="1" type="ORF">KASA_0Q00902G</name>
</gene>
<accession>A0A1X7QWB6</accession>
<name>A0A1X7QWB6_9SACH</name>
<keyword evidence="2" id="KW-1185">Reference proteome</keyword>
<evidence type="ECO:0000313" key="2">
    <source>
        <dbReference type="Proteomes" id="UP000196158"/>
    </source>
</evidence>
<dbReference type="Proteomes" id="UP000196158">
    <property type="component" value="Unassembled WGS sequence"/>
</dbReference>
<dbReference type="EMBL" id="FXLY01000002">
    <property type="protein sequence ID" value="SMN17743.1"/>
    <property type="molecule type" value="Genomic_DNA"/>
</dbReference>
<feature type="non-terminal residue" evidence="1">
    <location>
        <position position="1"/>
    </location>
</feature>
<dbReference type="AlphaFoldDB" id="A0A1X7QWB6"/>
<evidence type="ECO:0000313" key="1">
    <source>
        <dbReference type="EMBL" id="SMN17743.1"/>
    </source>
</evidence>
<proteinExistence type="predicted"/>
<reference evidence="1 2" key="1">
    <citation type="submission" date="2017-04" db="EMBL/GenBank/DDBJ databases">
        <authorList>
            <person name="Afonso C.L."/>
            <person name="Miller P.J."/>
            <person name="Scott M.A."/>
            <person name="Spackman E."/>
            <person name="Goraichik I."/>
            <person name="Dimitrov K.M."/>
            <person name="Suarez D.L."/>
            <person name="Swayne D.E."/>
        </authorList>
    </citation>
    <scope>NUCLEOTIDE SEQUENCE [LARGE SCALE GENOMIC DNA]</scope>
</reference>
<protein>
    <submittedName>
        <fullName evidence="1">Uncharacterized protein</fullName>
    </submittedName>
</protein>
<sequence length="164" mass="19675">PVLFIKCSQHNIKHMYTNITSLLRARNELEFYSPCAFNQAILRPLVFNIVGDNLLYRQRLPNIDLTDEEFLHRRNEHLYFRNRYMVSDCRCRSNTKLIPTDRSVQECSWTWADINLNRYCVYLLRYRTYFGNYDAREDDLPRYTKTPNECSCEFNPKGVGRKAI</sequence>
<organism evidence="1 2">
    <name type="scientific">Maudiozyma saulgeensis</name>
    <dbReference type="NCBI Taxonomy" id="1789683"/>
    <lineage>
        <taxon>Eukaryota</taxon>
        <taxon>Fungi</taxon>
        <taxon>Dikarya</taxon>
        <taxon>Ascomycota</taxon>
        <taxon>Saccharomycotina</taxon>
        <taxon>Saccharomycetes</taxon>
        <taxon>Saccharomycetales</taxon>
        <taxon>Saccharomycetaceae</taxon>
        <taxon>Maudiozyma</taxon>
    </lineage>
</organism>